<dbReference type="RefSeq" id="YP_009949825.1">
    <property type="nucleotide sequence ID" value="NC_051584.1"/>
</dbReference>
<keyword evidence="3" id="KW-1185">Reference proteome</keyword>
<dbReference type="EMBL" id="MN617843">
    <property type="protein sequence ID" value="QGH75317.1"/>
    <property type="molecule type" value="Genomic_DNA"/>
</dbReference>
<dbReference type="Proteomes" id="UP000370142">
    <property type="component" value="Segment"/>
</dbReference>
<evidence type="ECO:0000313" key="3">
    <source>
        <dbReference type="Proteomes" id="UP000370142"/>
    </source>
</evidence>
<dbReference type="GeneID" id="60321233"/>
<reference evidence="2 3" key="1">
    <citation type="submission" date="2019-10" db="EMBL/GenBank/DDBJ databases">
        <authorList>
            <person name="Jorgensen H.J."/>
            <person name="Tolsma S."/>
            <person name="Caruso S.M."/>
            <person name="Garlena R.A."/>
            <person name="Russell D.A."/>
            <person name="Pope W.H."/>
            <person name="Jacobs-Se D."/>
            <person name="Hatfull G.F."/>
        </authorList>
    </citation>
    <scope>NUCLEOTIDE SEQUENCE [LARGE SCALE GENOMIC DNA]</scope>
</reference>
<evidence type="ECO:0000256" key="1">
    <source>
        <dbReference type="SAM" id="MobiDB-lite"/>
    </source>
</evidence>
<sequence>MTAAMAEEPDDIDAQMREMMISELMERRAKVMFLRNAGATWAAIAKECRVSEATARKDYQVVCRDLNNEQPANVVARHRAVIYDIQRANYPAMMKGNVKAATVILRALDRESRLLGLDAPTRILAGVSDIEFANEAARLIERIQTLDPDTLKELERGHTIIDAEAQFERAEADQGPDDAAGAAGQEQGQPAPGQGPGPGDAGAGDHDGQATDAPGDPSGLPGQASDPEPDDPDDDWANI</sequence>
<evidence type="ECO:0000313" key="2">
    <source>
        <dbReference type="EMBL" id="QGH75317.1"/>
    </source>
</evidence>
<dbReference type="KEGG" id="vg:60321233"/>
<organism evidence="2 3">
    <name type="scientific">Mycobacterium phage Quesadilla</name>
    <dbReference type="NCBI Taxonomy" id="2664226"/>
    <lineage>
        <taxon>Viruses</taxon>
        <taxon>Duplodnaviria</taxon>
        <taxon>Heunggongvirae</taxon>
        <taxon>Uroviricota</taxon>
        <taxon>Caudoviricetes</taxon>
        <taxon>Bclasvirinae</taxon>
        <taxon>Quesadillavirus</taxon>
        <taxon>Quesadillavirus quesadilla</taxon>
    </lineage>
</organism>
<proteinExistence type="predicted"/>
<name>A0A5Q2WFM8_9CAUD</name>
<protein>
    <submittedName>
        <fullName evidence="2">RNaseE</fullName>
    </submittedName>
</protein>
<gene>
    <name evidence="2" type="primary">69</name>
    <name evidence="2" type="ORF">SEA_QUESADILLA_69</name>
</gene>
<feature type="compositionally biased region" description="Acidic residues" evidence="1">
    <location>
        <begin position="227"/>
        <end position="239"/>
    </location>
</feature>
<feature type="region of interest" description="Disordered" evidence="1">
    <location>
        <begin position="169"/>
        <end position="239"/>
    </location>
</feature>
<feature type="compositionally biased region" description="Low complexity" evidence="1">
    <location>
        <begin position="177"/>
        <end position="192"/>
    </location>
</feature>
<accession>A0A5Q2WFM8</accession>